<name>A3SIX6_ROSNI</name>
<accession>A3SIX6</accession>
<protein>
    <recommendedName>
        <fullName evidence="4">Secreted protein</fullName>
    </recommendedName>
</protein>
<dbReference type="RefSeq" id="WP_009812708.1">
    <property type="nucleotide sequence ID" value="NZ_CH724156.1"/>
</dbReference>
<proteinExistence type="predicted"/>
<dbReference type="AlphaFoldDB" id="A3SIX6"/>
<keyword evidence="3" id="KW-1185">Reference proteome</keyword>
<feature type="signal peptide" evidence="1">
    <location>
        <begin position="1"/>
        <end position="32"/>
    </location>
</feature>
<dbReference type="eggNOG" id="ENOG5033FFG">
    <property type="taxonomic scope" value="Bacteria"/>
</dbReference>
<evidence type="ECO:0000256" key="1">
    <source>
        <dbReference type="SAM" id="SignalP"/>
    </source>
</evidence>
<evidence type="ECO:0000313" key="3">
    <source>
        <dbReference type="Proteomes" id="UP000005954"/>
    </source>
</evidence>
<sequence length="94" mass="9922">MFRANLGTALRGSCTLFTALIVLHSAPNAAQAHSEKTRAATISTKSAERTPARINLLAGPRAAKRTTIRASQVGNGSYICSPAGFGRKSRCYSN</sequence>
<organism evidence="2 3">
    <name type="scientific">Roseovarius nubinhibens (strain ATCC BAA-591 / DSM 15170 / ISM)</name>
    <dbReference type="NCBI Taxonomy" id="89187"/>
    <lineage>
        <taxon>Bacteria</taxon>
        <taxon>Pseudomonadati</taxon>
        <taxon>Pseudomonadota</taxon>
        <taxon>Alphaproteobacteria</taxon>
        <taxon>Rhodobacterales</taxon>
        <taxon>Roseobacteraceae</taxon>
        <taxon>Roseovarius</taxon>
    </lineage>
</organism>
<evidence type="ECO:0000313" key="2">
    <source>
        <dbReference type="EMBL" id="EAP77307.1"/>
    </source>
</evidence>
<comment type="caution">
    <text evidence="2">The sequence shown here is derived from an EMBL/GenBank/DDBJ whole genome shotgun (WGS) entry which is preliminary data.</text>
</comment>
<dbReference type="Proteomes" id="UP000005954">
    <property type="component" value="Unassembled WGS sequence"/>
</dbReference>
<dbReference type="EMBL" id="AALY01000001">
    <property type="protein sequence ID" value="EAP77307.1"/>
    <property type="molecule type" value="Genomic_DNA"/>
</dbReference>
<keyword evidence="1" id="KW-0732">Signal</keyword>
<feature type="chain" id="PRO_5002659178" description="Secreted protein" evidence="1">
    <location>
        <begin position="33"/>
        <end position="94"/>
    </location>
</feature>
<dbReference type="HOGENOM" id="CLU_2384326_0_0_5"/>
<reference evidence="2 3" key="1">
    <citation type="submission" date="2005-12" db="EMBL/GenBank/DDBJ databases">
        <authorList>
            <person name="Moran M.A."/>
            <person name="Ferriera S."/>
            <person name="Johnson J."/>
            <person name="Kravitz S."/>
            <person name="Halpern A."/>
            <person name="Remington K."/>
            <person name="Beeson K."/>
            <person name="Tran B."/>
            <person name="Rogers Y.-H."/>
            <person name="Friedman R."/>
            <person name="Venter J.C."/>
        </authorList>
    </citation>
    <scope>NUCLEOTIDE SEQUENCE [LARGE SCALE GENOMIC DNA]</scope>
    <source>
        <strain evidence="3">ATCC BAA-591 / DSM 15170 / ISM</strain>
    </source>
</reference>
<evidence type="ECO:0008006" key="4">
    <source>
        <dbReference type="Google" id="ProtNLM"/>
    </source>
</evidence>
<gene>
    <name evidence="2" type="ORF">ISM_03420</name>
</gene>